<sequence length="688" mass="77114">MLIRVLTNNAGHLRLTNRYLRSAVTQGFFRSYVRSRRVKLTGTDLQKLVVLTQRGWLGCEIRDLTLFGVVNNTKALEAALKANADDPRKRDLEILQERRQAYQQLLESGQIVQLLSQIFRNLAANSATGKRPSLSLAVTVYRQDTQLESTPLAGGSWRLIWQTAAETFRVVLAALKESKLEVDCLNVFSGALLQKCSLESLELTQIDYNSEGLIKALGALKALSVSISERIIDLNPLSAQLSDEPADEVDWSDDEPDKDINEVIAEAQDDNNFVGLASLLRVCHALKSLHIHQYLIDFHNLSSNTRSPNERLFQRIAELDRLPELEVCSLRGVFVREIDLLAFLKRVHLRRLSMENVVMVSGTYRSIFDFCTDEASVLSFLYLDELMIQNDLIYFTGAGEPRFQTWVGAHGSNTLKREGEELRQPILYHLPDEPAIPMASPARQEWLLQQRREYGPPKNANTASTGPKDIPESIPADRLAQGAYKLAQSVLPETILNHSTRVFLFAQWLAQRENSEWASSERLSLLAVACLLHDVGCASQFDGPQRFEVEGADAAADYLRQHGVPDSDVHEVWQAIALHTSPGIAQRISVCARFVHQAVLLDFGSSLDQESWEFRHRLEEVFPRNGIEKVLGDTVVDQALRQPQKAPPPSWPGILLRAKKENPEWTGVNKAFGPSPVITDNSGRSSSD</sequence>
<dbReference type="eggNOG" id="ENOG502SIWQ">
    <property type="taxonomic scope" value="Eukaryota"/>
</dbReference>
<evidence type="ECO:0000313" key="4">
    <source>
        <dbReference type="Proteomes" id="UP000007963"/>
    </source>
</evidence>
<dbReference type="EMBL" id="CH476596">
    <property type="protein sequence ID" value="EAU37684.1"/>
    <property type="molecule type" value="Genomic_DNA"/>
</dbReference>
<dbReference type="Proteomes" id="UP000007963">
    <property type="component" value="Unassembled WGS sequence"/>
</dbReference>
<dbReference type="SUPFAM" id="SSF109604">
    <property type="entry name" value="HD-domain/PDEase-like"/>
    <property type="match status" value="1"/>
</dbReference>
<evidence type="ECO:0000313" key="3">
    <source>
        <dbReference type="EMBL" id="EAU37684.1"/>
    </source>
</evidence>
<dbReference type="RefSeq" id="XP_001211900.1">
    <property type="nucleotide sequence ID" value="XM_001211900.1"/>
</dbReference>
<feature type="region of interest" description="Disordered" evidence="1">
    <location>
        <begin position="666"/>
        <end position="688"/>
    </location>
</feature>
<evidence type="ECO:0000259" key="2">
    <source>
        <dbReference type="SMART" id="SM00471"/>
    </source>
</evidence>
<dbReference type="OrthoDB" id="3886018at2759"/>
<protein>
    <recommendedName>
        <fullName evidence="2">HD/PDEase domain-containing protein</fullName>
    </recommendedName>
</protein>
<reference evidence="4" key="1">
    <citation type="submission" date="2005-09" db="EMBL/GenBank/DDBJ databases">
        <title>Annotation of the Aspergillus terreus NIH2624 genome.</title>
        <authorList>
            <person name="Birren B.W."/>
            <person name="Lander E.S."/>
            <person name="Galagan J.E."/>
            <person name="Nusbaum C."/>
            <person name="Devon K."/>
            <person name="Henn M."/>
            <person name="Ma L.-J."/>
            <person name="Jaffe D.B."/>
            <person name="Butler J."/>
            <person name="Alvarez P."/>
            <person name="Gnerre S."/>
            <person name="Grabherr M."/>
            <person name="Kleber M."/>
            <person name="Mauceli E.W."/>
            <person name="Brockman W."/>
            <person name="Rounsley S."/>
            <person name="Young S.K."/>
            <person name="LaButti K."/>
            <person name="Pushparaj V."/>
            <person name="DeCaprio D."/>
            <person name="Crawford M."/>
            <person name="Koehrsen M."/>
            <person name="Engels R."/>
            <person name="Montgomery P."/>
            <person name="Pearson M."/>
            <person name="Howarth C."/>
            <person name="Larson L."/>
            <person name="Luoma S."/>
            <person name="White J."/>
            <person name="Alvarado L."/>
            <person name="Kodira C.D."/>
            <person name="Zeng Q."/>
            <person name="Oleary S."/>
            <person name="Yandava C."/>
            <person name="Denning D.W."/>
            <person name="Nierman W.C."/>
            <person name="Milne T."/>
            <person name="Madden K."/>
        </authorList>
    </citation>
    <scope>NUCLEOTIDE SEQUENCE [LARGE SCALE GENOMIC DNA]</scope>
    <source>
        <strain evidence="4">NIH 2624 / FGSC A1156</strain>
    </source>
</reference>
<dbReference type="OMA" id="GCETRHL"/>
<dbReference type="CDD" id="cd00077">
    <property type="entry name" value="HDc"/>
    <property type="match status" value="1"/>
</dbReference>
<name>Q0CUB2_ASPTN</name>
<dbReference type="GeneID" id="4317202"/>
<feature type="domain" description="HD/PDEase" evidence="2">
    <location>
        <begin position="491"/>
        <end position="613"/>
    </location>
</feature>
<proteinExistence type="predicted"/>
<dbReference type="VEuPathDB" id="FungiDB:ATEG_02722"/>
<dbReference type="InterPro" id="IPR006674">
    <property type="entry name" value="HD_domain"/>
</dbReference>
<dbReference type="PANTHER" id="PTHR35569:SF1">
    <property type="entry name" value="CYANAMIDE HYDRATASE DDI2-RELATED"/>
    <property type="match status" value="1"/>
</dbReference>
<gene>
    <name evidence="3" type="ORF">ATEG_02722</name>
</gene>
<dbReference type="HOGENOM" id="CLU_400056_0_0_1"/>
<dbReference type="Pfam" id="PF01966">
    <property type="entry name" value="HD"/>
    <property type="match status" value="1"/>
</dbReference>
<organism evidence="3 4">
    <name type="scientific">Aspergillus terreus (strain NIH 2624 / FGSC A1156)</name>
    <dbReference type="NCBI Taxonomy" id="341663"/>
    <lineage>
        <taxon>Eukaryota</taxon>
        <taxon>Fungi</taxon>
        <taxon>Dikarya</taxon>
        <taxon>Ascomycota</taxon>
        <taxon>Pezizomycotina</taxon>
        <taxon>Eurotiomycetes</taxon>
        <taxon>Eurotiomycetidae</taxon>
        <taxon>Eurotiales</taxon>
        <taxon>Aspergillaceae</taxon>
        <taxon>Aspergillus</taxon>
        <taxon>Aspergillus subgen. Circumdati</taxon>
    </lineage>
</organism>
<dbReference type="SMART" id="SM00471">
    <property type="entry name" value="HDc"/>
    <property type="match status" value="1"/>
</dbReference>
<feature type="compositionally biased region" description="Polar residues" evidence="1">
    <location>
        <begin position="678"/>
        <end position="688"/>
    </location>
</feature>
<dbReference type="InterPro" id="IPR003607">
    <property type="entry name" value="HD/PDEase_dom"/>
</dbReference>
<dbReference type="SUPFAM" id="SSF52047">
    <property type="entry name" value="RNI-like"/>
    <property type="match status" value="1"/>
</dbReference>
<evidence type="ECO:0000256" key="1">
    <source>
        <dbReference type="SAM" id="MobiDB-lite"/>
    </source>
</evidence>
<dbReference type="Gene3D" id="1.10.3210.10">
    <property type="entry name" value="Hypothetical protein af1432"/>
    <property type="match status" value="1"/>
</dbReference>
<dbReference type="AlphaFoldDB" id="Q0CUB2"/>
<dbReference type="PANTHER" id="PTHR35569">
    <property type="entry name" value="CYANAMIDE HYDRATASE DDI2-RELATED"/>
    <property type="match status" value="1"/>
</dbReference>
<accession>Q0CUB2</accession>